<dbReference type="KEGG" id="nsl:BOX37_13495"/>
<organism evidence="5 6">
    <name type="scientific">Nocardia mangyaensis</name>
    <dbReference type="NCBI Taxonomy" id="2213200"/>
    <lineage>
        <taxon>Bacteria</taxon>
        <taxon>Bacillati</taxon>
        <taxon>Actinomycetota</taxon>
        <taxon>Actinomycetes</taxon>
        <taxon>Mycobacteriales</taxon>
        <taxon>Nocardiaceae</taxon>
        <taxon>Nocardia</taxon>
    </lineage>
</organism>
<dbReference type="Gene3D" id="3.40.50.1820">
    <property type="entry name" value="alpha/beta hydrolase"/>
    <property type="match status" value="1"/>
</dbReference>
<dbReference type="Pfam" id="PF01083">
    <property type="entry name" value="Cutinase"/>
    <property type="match status" value="1"/>
</dbReference>
<dbReference type="SUPFAM" id="SSF53474">
    <property type="entry name" value="alpha/beta-Hydrolases"/>
    <property type="match status" value="1"/>
</dbReference>
<keyword evidence="3" id="KW-0378">Hydrolase</keyword>
<sequence>MAALIGTACVIAAATIDGISGQSGAEPTPQCPVEYVVAIPGTWEPAAVAENNPDQGMLGAAVAGLPAGIVADIVAYPATGFPWETEVYGVSKRIARDRAAALIETMALRCPNTRIGLLGYSQGADAAGDLAAEIGAGGTAIDPARVVAVGLLSDPRRAADDPLVGPAVPGEGAAGPRIGGFGQLTPVVHTFCLTGDLYCATPTQDFVTRLAGFAVRISEADPARAQDYQREFGHLWDALLRSGGPQEVLQQQWAHNQQWVQRLSDFHASGVHLRYATEPVADGMTPVEWTRRHLLACAERPMS</sequence>
<keyword evidence="2" id="KW-0719">Serine esterase</keyword>
<reference evidence="5" key="1">
    <citation type="submission" date="2016-11" db="EMBL/GenBank/DDBJ databases">
        <authorList>
            <person name="Jaros S."/>
            <person name="Januszkiewicz K."/>
            <person name="Wedrychowicz H."/>
        </authorList>
    </citation>
    <scope>NUCLEOTIDE SEQUENCE [LARGE SCALE GENOMIC DNA]</scope>
    <source>
        <strain evidence="5">Y48</strain>
    </source>
</reference>
<keyword evidence="4" id="KW-1015">Disulfide bond</keyword>
<dbReference type="SMART" id="SM01110">
    <property type="entry name" value="Cutinase"/>
    <property type="match status" value="1"/>
</dbReference>
<proteinExistence type="inferred from homology"/>
<evidence type="ECO:0000256" key="3">
    <source>
        <dbReference type="ARBA" id="ARBA00022801"/>
    </source>
</evidence>
<evidence type="ECO:0000256" key="2">
    <source>
        <dbReference type="ARBA" id="ARBA00022487"/>
    </source>
</evidence>
<dbReference type="InterPro" id="IPR029058">
    <property type="entry name" value="AB_hydrolase_fold"/>
</dbReference>
<name>A0A1J0W272_9NOCA</name>
<protein>
    <recommendedName>
        <fullName evidence="7">Cutinase</fullName>
    </recommendedName>
</protein>
<evidence type="ECO:0000256" key="1">
    <source>
        <dbReference type="ARBA" id="ARBA00007534"/>
    </source>
</evidence>
<dbReference type="GO" id="GO:0052689">
    <property type="term" value="F:carboxylic ester hydrolase activity"/>
    <property type="evidence" value="ECO:0007669"/>
    <property type="project" value="UniProtKB-KW"/>
</dbReference>
<accession>A0A1J0W272</accession>
<gene>
    <name evidence="5" type="ORF">BOX37_13495</name>
</gene>
<dbReference type="PANTHER" id="PTHR33630:SF9">
    <property type="entry name" value="CUTINASE 4"/>
    <property type="match status" value="1"/>
</dbReference>
<comment type="similarity">
    <text evidence="1">Belongs to the cutinase family.</text>
</comment>
<dbReference type="PANTHER" id="PTHR33630">
    <property type="entry name" value="CUTINASE RV1984C-RELATED-RELATED"/>
    <property type="match status" value="1"/>
</dbReference>
<keyword evidence="6" id="KW-1185">Reference proteome</keyword>
<evidence type="ECO:0000313" key="6">
    <source>
        <dbReference type="Proteomes" id="UP000183810"/>
    </source>
</evidence>
<dbReference type="AlphaFoldDB" id="A0A1J0W272"/>
<evidence type="ECO:0000256" key="4">
    <source>
        <dbReference type="ARBA" id="ARBA00023157"/>
    </source>
</evidence>
<dbReference type="InterPro" id="IPR000675">
    <property type="entry name" value="Cutinase/axe"/>
</dbReference>
<evidence type="ECO:0008006" key="7">
    <source>
        <dbReference type="Google" id="ProtNLM"/>
    </source>
</evidence>
<evidence type="ECO:0000313" key="5">
    <source>
        <dbReference type="EMBL" id="APE38305.1"/>
    </source>
</evidence>
<dbReference type="Proteomes" id="UP000183810">
    <property type="component" value="Chromosome"/>
</dbReference>
<dbReference type="EMBL" id="CP018082">
    <property type="protein sequence ID" value="APE38305.1"/>
    <property type="molecule type" value="Genomic_DNA"/>
</dbReference>